<dbReference type="Gene3D" id="3.30.420.40">
    <property type="match status" value="2"/>
</dbReference>
<organism evidence="1">
    <name type="scientific">human gut metagenome</name>
    <dbReference type="NCBI Taxonomy" id="408170"/>
    <lineage>
        <taxon>unclassified sequences</taxon>
        <taxon>metagenomes</taxon>
        <taxon>organismal metagenomes</taxon>
    </lineage>
</organism>
<name>W1WMM2_9ZZZZ</name>
<evidence type="ECO:0000313" key="1">
    <source>
        <dbReference type="EMBL" id="ETJ17699.1"/>
    </source>
</evidence>
<accession>W1WMM2</accession>
<protein>
    <submittedName>
        <fullName evidence="1">Chaperone dnaK protein</fullName>
    </submittedName>
</protein>
<dbReference type="AlphaFoldDB" id="W1WMM2"/>
<proteinExistence type="predicted"/>
<sequence length="739" mass="84956">NDNQNLNLDKLKQLLLEGYEYTNCNNKHLSIKNINIKSEQKENNKNKEFNLNALQAMYLNCENIRADIEPYDEKILSDPNRGHWDLWENIDDTGEKQKLETPIIARNPILDIKEDGVIGIDFGTKSTVVVFQENKENTMPLRVGMGNYKKDISKEQYENPTVMQFINLEKFIDDYNQKLGRPNTKWEDLTISHTARNSLINSSSDKYYSFLSDLKQWAGDSKRQLRIIDQNSFDITLKPYTELNDDDFDPIEIYAYYLGLYINNMRNGIYLDYLLSFPVTYEMATREKIIESFKRGIKKSLPETILQNDEIMGDFSVEAGASEPAAYAICALTEYGFDPEEGEGVFYGVFDFGGGTTDFDFGLFRSSEGREQRRFDYVIEHFGASGDKYLGGENLLELLAFEVFKENESTMRNEQITFTMPVECERFPGSGILISDSQEAKLNTKQLVEKLRPLWENTKEKEELTSGIISINLFDKTGKQKPGIELLLDIQELTNILKQRIESGVSNFFNALKLSFKSDIENVKNVRIFLAGNSSKSNIVKELFEKYIQDENKSISEDLKSEAKEFFQIYPPLGSDEACTIQEKLGLKIDENDLKRPTGKTGVAFGLVKGRKGGNIKVIDKNIVDNEINFKYYLGHNKKGKFKMEIDREVGLGKWVEFIDAYEDRFEIYYTSQPKATDNNMNIKEAMRKKCKISATSEDEDVNVFIRFVSPSKIEYVVANRNDINEGNYLSDIVVEELE</sequence>
<dbReference type="InterPro" id="IPR043129">
    <property type="entry name" value="ATPase_NBD"/>
</dbReference>
<dbReference type="EMBL" id="AZMM01018735">
    <property type="protein sequence ID" value="ETJ17699.1"/>
    <property type="molecule type" value="Genomic_DNA"/>
</dbReference>
<dbReference type="SUPFAM" id="SSF53067">
    <property type="entry name" value="Actin-like ATPase domain"/>
    <property type="match status" value="1"/>
</dbReference>
<feature type="non-terminal residue" evidence="1">
    <location>
        <position position="1"/>
    </location>
</feature>
<gene>
    <name evidence="1" type="ORF">Q604_UNBC18735G0001</name>
</gene>
<dbReference type="Gene3D" id="3.90.640.10">
    <property type="entry name" value="Actin, Chain A, domain 4"/>
    <property type="match status" value="1"/>
</dbReference>
<comment type="caution">
    <text evidence="1">The sequence shown here is derived from an EMBL/GenBank/DDBJ whole genome shotgun (WGS) entry which is preliminary data.</text>
</comment>
<reference evidence="1" key="1">
    <citation type="submission" date="2013-12" db="EMBL/GenBank/DDBJ databases">
        <title>A Varibaculum cambriense genome reconstructed from a premature infant gut community with otherwise low bacterial novelty that shifts toward anaerobic metabolism during the third week of life.</title>
        <authorList>
            <person name="Brown C.T."/>
            <person name="Sharon I."/>
            <person name="Thomas B.C."/>
            <person name="Castelle C.J."/>
            <person name="Morowitz M.J."/>
            <person name="Banfield J.F."/>
        </authorList>
    </citation>
    <scope>NUCLEOTIDE SEQUENCE</scope>
</reference>